<evidence type="ECO:0000313" key="4">
    <source>
        <dbReference type="WBParaSite" id="SSLN_0000779001-mRNA-1"/>
    </source>
</evidence>
<keyword evidence="3" id="KW-1185">Reference proteome</keyword>
<name>A0A183STG0_SCHSO</name>
<accession>A0A183STG0</accession>
<gene>
    <name evidence="2" type="ORF">SSLN_LOCUS7508</name>
</gene>
<dbReference type="OrthoDB" id="10599288at2759"/>
<protein>
    <submittedName>
        <fullName evidence="2 4">Uncharacterized protein</fullName>
    </submittedName>
</protein>
<dbReference type="EMBL" id="UYSU01034175">
    <property type="protein sequence ID" value="VDL93893.1"/>
    <property type="molecule type" value="Genomic_DNA"/>
</dbReference>
<feature type="region of interest" description="Disordered" evidence="1">
    <location>
        <begin position="194"/>
        <end position="220"/>
    </location>
</feature>
<evidence type="ECO:0000313" key="3">
    <source>
        <dbReference type="Proteomes" id="UP000275846"/>
    </source>
</evidence>
<evidence type="ECO:0000313" key="2">
    <source>
        <dbReference type="EMBL" id="VDL93893.1"/>
    </source>
</evidence>
<organism evidence="4">
    <name type="scientific">Schistocephalus solidus</name>
    <name type="common">Tapeworm</name>
    <dbReference type="NCBI Taxonomy" id="70667"/>
    <lineage>
        <taxon>Eukaryota</taxon>
        <taxon>Metazoa</taxon>
        <taxon>Spiralia</taxon>
        <taxon>Lophotrochozoa</taxon>
        <taxon>Platyhelminthes</taxon>
        <taxon>Cestoda</taxon>
        <taxon>Eucestoda</taxon>
        <taxon>Diphyllobothriidea</taxon>
        <taxon>Diphyllobothriidae</taxon>
        <taxon>Schistocephalus</taxon>
    </lineage>
</organism>
<reference evidence="4" key="1">
    <citation type="submission" date="2016-06" db="UniProtKB">
        <authorList>
            <consortium name="WormBaseParasite"/>
        </authorList>
    </citation>
    <scope>IDENTIFICATION</scope>
</reference>
<dbReference type="WBParaSite" id="SSLN_0000779001-mRNA-1">
    <property type="protein sequence ID" value="SSLN_0000779001-mRNA-1"/>
    <property type="gene ID" value="SSLN_0000779001"/>
</dbReference>
<feature type="compositionally biased region" description="Polar residues" evidence="1">
    <location>
        <begin position="194"/>
        <end position="206"/>
    </location>
</feature>
<evidence type="ECO:0000256" key="1">
    <source>
        <dbReference type="SAM" id="MobiDB-lite"/>
    </source>
</evidence>
<dbReference type="AlphaFoldDB" id="A0A183STG0"/>
<proteinExistence type="predicted"/>
<sequence>MREPFRTAKFLRDFPQPVAIHFVKGFRKFHEGSVEVSPHLLALLLQLVSGKDHVDYFSLPTEATSAFREQSLLHVSVETIEENAGEDLSGDVQQRDSSVVVAELAVPLLLQLNQTSGGWKQPATVKHDLRGSPLSFLSDRRAVGNGAKPVMGLRQQNQARKTRMALKLNQQQQQLGCGEVNLNRAASHLSQQISEPPLTYHSSDSVGNERLQGTGLTKASSCEDRIRQVDPLSHYIFPNENCMKLTPYQ</sequence>
<reference evidence="2 3" key="2">
    <citation type="submission" date="2018-11" db="EMBL/GenBank/DDBJ databases">
        <authorList>
            <consortium name="Pathogen Informatics"/>
        </authorList>
    </citation>
    <scope>NUCLEOTIDE SEQUENCE [LARGE SCALE GENOMIC DNA]</scope>
    <source>
        <strain evidence="2 3">NST_G2</strain>
    </source>
</reference>
<dbReference type="Proteomes" id="UP000275846">
    <property type="component" value="Unassembled WGS sequence"/>
</dbReference>